<dbReference type="GeneID" id="105362023"/>
<dbReference type="KEGG" id="csol:105362023"/>
<sequence>MQNRVIHDYSNVMISPNSLLFSTFVNYENENQGSTLGQLFSWPIHLLSSIYFWLTFELRQILEEKINVPSSSDDSSKFLSSVASFVLGLILVKNYGDSFDNMISMCLGSWGSVTRDFFNLITSLSFDNIERVAIICVVIIFWIGAFRIVSNVIKKFTEAKKTCSFEHTQ</sequence>
<organism evidence="2 3">
    <name type="scientific">Ceratosolen solmsi marchali</name>
    <dbReference type="NCBI Taxonomy" id="326594"/>
    <lineage>
        <taxon>Eukaryota</taxon>
        <taxon>Metazoa</taxon>
        <taxon>Ecdysozoa</taxon>
        <taxon>Arthropoda</taxon>
        <taxon>Hexapoda</taxon>
        <taxon>Insecta</taxon>
        <taxon>Pterygota</taxon>
        <taxon>Neoptera</taxon>
        <taxon>Endopterygota</taxon>
        <taxon>Hymenoptera</taxon>
        <taxon>Apocrita</taxon>
        <taxon>Proctotrupomorpha</taxon>
        <taxon>Chalcidoidea</taxon>
        <taxon>Agaonidae</taxon>
        <taxon>Agaoninae</taxon>
        <taxon>Ceratosolen</taxon>
    </lineage>
</organism>
<dbReference type="RefSeq" id="XP_011497653.1">
    <property type="nucleotide sequence ID" value="XM_011499351.1"/>
</dbReference>
<keyword evidence="1" id="KW-0472">Membrane</keyword>
<proteinExistence type="predicted"/>
<accession>A0AAJ7DV86</accession>
<evidence type="ECO:0000313" key="2">
    <source>
        <dbReference type="Proteomes" id="UP000695007"/>
    </source>
</evidence>
<keyword evidence="1" id="KW-0812">Transmembrane</keyword>
<dbReference type="AlphaFoldDB" id="A0AAJ7DV86"/>
<reference evidence="3" key="1">
    <citation type="submission" date="2025-08" db="UniProtKB">
        <authorList>
            <consortium name="RefSeq"/>
        </authorList>
    </citation>
    <scope>IDENTIFICATION</scope>
</reference>
<keyword evidence="2" id="KW-1185">Reference proteome</keyword>
<name>A0AAJ7DV86_9HYME</name>
<evidence type="ECO:0000256" key="1">
    <source>
        <dbReference type="SAM" id="Phobius"/>
    </source>
</evidence>
<feature type="transmembrane region" description="Helical" evidence="1">
    <location>
        <begin position="132"/>
        <end position="150"/>
    </location>
</feature>
<dbReference type="Proteomes" id="UP000695007">
    <property type="component" value="Unplaced"/>
</dbReference>
<keyword evidence="1" id="KW-1133">Transmembrane helix</keyword>
<gene>
    <name evidence="3" type="primary">LOC105362023</name>
</gene>
<protein>
    <submittedName>
        <fullName evidence="3">Uncharacterized protein LOC105362023</fullName>
    </submittedName>
</protein>
<evidence type="ECO:0000313" key="3">
    <source>
        <dbReference type="RefSeq" id="XP_011497653.1"/>
    </source>
</evidence>